<keyword evidence="19" id="KW-1185">Reference proteome</keyword>
<dbReference type="SUPFAM" id="SSF57850">
    <property type="entry name" value="RING/U-box"/>
    <property type="match status" value="1"/>
</dbReference>
<keyword evidence="7" id="KW-0963">Cytoplasm</keyword>
<organism evidence="18 19">
    <name type="scientific">Anisodus tanguticus</name>
    <dbReference type="NCBI Taxonomy" id="243964"/>
    <lineage>
        <taxon>Eukaryota</taxon>
        <taxon>Viridiplantae</taxon>
        <taxon>Streptophyta</taxon>
        <taxon>Embryophyta</taxon>
        <taxon>Tracheophyta</taxon>
        <taxon>Spermatophyta</taxon>
        <taxon>Magnoliopsida</taxon>
        <taxon>eudicotyledons</taxon>
        <taxon>Gunneridae</taxon>
        <taxon>Pentapetalae</taxon>
        <taxon>asterids</taxon>
        <taxon>lamiids</taxon>
        <taxon>Solanales</taxon>
        <taxon>Solanaceae</taxon>
        <taxon>Solanoideae</taxon>
        <taxon>Hyoscyameae</taxon>
        <taxon>Anisodus</taxon>
    </lineage>
</organism>
<evidence type="ECO:0000256" key="8">
    <source>
        <dbReference type="ARBA" id="ARBA00022679"/>
    </source>
</evidence>
<evidence type="ECO:0000256" key="5">
    <source>
        <dbReference type="ARBA" id="ARBA00007434"/>
    </source>
</evidence>
<name>A0AAE1QP34_9SOLA</name>
<feature type="domain" description="EF-hand" evidence="16">
    <location>
        <begin position="28"/>
        <end position="63"/>
    </location>
</feature>
<evidence type="ECO:0000259" key="16">
    <source>
        <dbReference type="PROSITE" id="PS50222"/>
    </source>
</evidence>
<dbReference type="Gene3D" id="3.30.40.10">
    <property type="entry name" value="Zinc/RING finger domain, C3HC4 (zinc finger)"/>
    <property type="match status" value="1"/>
</dbReference>
<evidence type="ECO:0000256" key="3">
    <source>
        <dbReference type="ARBA" id="ARBA00004496"/>
    </source>
</evidence>
<evidence type="ECO:0000256" key="13">
    <source>
        <dbReference type="ARBA" id="ARBA00023136"/>
    </source>
</evidence>
<dbReference type="InterPro" id="IPR002048">
    <property type="entry name" value="EF_hand_dom"/>
</dbReference>
<dbReference type="PANTHER" id="PTHR13931">
    <property type="entry name" value="UBIQUITINATION FACTOR E4"/>
    <property type="match status" value="1"/>
</dbReference>
<evidence type="ECO:0000256" key="4">
    <source>
        <dbReference type="ARBA" id="ARBA00004906"/>
    </source>
</evidence>
<reference evidence="18" key="1">
    <citation type="submission" date="2023-12" db="EMBL/GenBank/DDBJ databases">
        <title>Genome assembly of Anisodus tanguticus.</title>
        <authorList>
            <person name="Wang Y.-J."/>
        </authorList>
    </citation>
    <scope>NUCLEOTIDE SEQUENCE</scope>
    <source>
        <strain evidence="18">KB-2021</strain>
        <tissue evidence="18">Leaf</tissue>
    </source>
</reference>
<feature type="domain" description="U-box" evidence="17">
    <location>
        <begin position="165"/>
        <end position="242"/>
    </location>
</feature>
<dbReference type="InterPro" id="IPR028082">
    <property type="entry name" value="Peripla_BP_I"/>
</dbReference>
<keyword evidence="11" id="KW-0106">Calcium</keyword>
<keyword evidence="10" id="KW-0833">Ubl conjugation pathway</keyword>
<keyword evidence="8" id="KW-0808">Transferase</keyword>
<dbReference type="GO" id="GO:0000209">
    <property type="term" value="P:protein polyubiquitination"/>
    <property type="evidence" value="ECO:0007669"/>
    <property type="project" value="TreeGrafter"/>
</dbReference>
<dbReference type="EMBL" id="JAVYJV010000050">
    <property type="protein sequence ID" value="KAK4337161.1"/>
    <property type="molecule type" value="Genomic_DNA"/>
</dbReference>
<keyword evidence="12" id="KW-1133">Transmembrane helix</keyword>
<dbReference type="GO" id="GO:0005737">
    <property type="term" value="C:cytoplasm"/>
    <property type="evidence" value="ECO:0007669"/>
    <property type="project" value="UniProtKB-SubCell"/>
</dbReference>
<evidence type="ECO:0000256" key="12">
    <source>
        <dbReference type="ARBA" id="ARBA00022989"/>
    </source>
</evidence>
<evidence type="ECO:0000256" key="10">
    <source>
        <dbReference type="ARBA" id="ARBA00022786"/>
    </source>
</evidence>
<dbReference type="PRINTS" id="PR00450">
    <property type="entry name" value="RECOVERIN"/>
</dbReference>
<dbReference type="GO" id="GO:0000151">
    <property type="term" value="C:ubiquitin ligase complex"/>
    <property type="evidence" value="ECO:0007669"/>
    <property type="project" value="InterPro"/>
</dbReference>
<evidence type="ECO:0000259" key="17">
    <source>
        <dbReference type="PROSITE" id="PS51698"/>
    </source>
</evidence>
<dbReference type="GO" id="GO:0005509">
    <property type="term" value="F:calcium ion binding"/>
    <property type="evidence" value="ECO:0007669"/>
    <property type="project" value="InterPro"/>
</dbReference>
<dbReference type="PROSITE" id="PS50222">
    <property type="entry name" value="EF_HAND_2"/>
    <property type="match status" value="1"/>
</dbReference>
<evidence type="ECO:0000256" key="2">
    <source>
        <dbReference type="ARBA" id="ARBA00004370"/>
    </source>
</evidence>
<evidence type="ECO:0000256" key="14">
    <source>
        <dbReference type="ARBA" id="ARBA00037624"/>
    </source>
</evidence>
<sequence length="400" mass="46533">MARASDRKEFAKFFLYTLILTQFFPEGDSKNFAKCVFRVFDENKDGLIEFEEFMRSLSKTSRGSLDEKLECEDEDCDEETLVDILKEAYYDELCYHENNKNWQRFCRAVINDSRSYSPDLIPAAVKVLQKTRENEVFLIEQIIQVDNVIKKLIEQVKKQEINVNDIPEEFLDPIMSTLMKEPVKLPSGHILDKSTIARHLLSDQTDPFTRKPLTMEIFYKFILQNFFNKRLIKSLDFRLIKQDIFKKMLLTSYLGIPVIAWNPDNIGLEQRVSNSLMLQLAPSVSHQAHAMLSLLRRYSWHSFSVLSTNSTGHEHFVRSLRDQMLTIGVWNKNGLEIKDITWPENSPVPPPGVPEKFSLKVTFLEEPPFLNSMNPNNETGECKTSRSVRCRYAPLSEIKK</sequence>
<dbReference type="InterPro" id="IPR003613">
    <property type="entry name" value="Ubox_domain"/>
</dbReference>
<evidence type="ECO:0000256" key="6">
    <source>
        <dbReference type="ARBA" id="ARBA00012483"/>
    </source>
</evidence>
<dbReference type="Gene3D" id="1.10.238.10">
    <property type="entry name" value="EF-hand"/>
    <property type="match status" value="1"/>
</dbReference>
<dbReference type="SUPFAM" id="SSF53822">
    <property type="entry name" value="Periplasmic binding protein-like I"/>
    <property type="match status" value="1"/>
</dbReference>
<comment type="subcellular location">
    <subcellularLocation>
        <location evidence="3">Cytoplasm</location>
    </subcellularLocation>
    <subcellularLocation>
        <location evidence="2">Membrane</location>
    </subcellularLocation>
</comment>
<dbReference type="FunFam" id="3.30.40.10:FF:000055">
    <property type="entry name" value="Ubiquitin conjugation factor e4 a"/>
    <property type="match status" value="1"/>
</dbReference>
<evidence type="ECO:0000256" key="1">
    <source>
        <dbReference type="ARBA" id="ARBA00000900"/>
    </source>
</evidence>
<dbReference type="GO" id="GO:0036503">
    <property type="term" value="P:ERAD pathway"/>
    <property type="evidence" value="ECO:0007669"/>
    <property type="project" value="InterPro"/>
</dbReference>
<evidence type="ECO:0000256" key="15">
    <source>
        <dbReference type="ARBA" id="ARBA00040077"/>
    </source>
</evidence>
<dbReference type="PROSITE" id="PS51698">
    <property type="entry name" value="U_BOX"/>
    <property type="match status" value="1"/>
</dbReference>
<evidence type="ECO:0000256" key="9">
    <source>
        <dbReference type="ARBA" id="ARBA00022692"/>
    </source>
</evidence>
<dbReference type="SMART" id="SM00504">
    <property type="entry name" value="Ubox"/>
    <property type="match status" value="1"/>
</dbReference>
<dbReference type="InterPro" id="IPR001828">
    <property type="entry name" value="ANF_lig-bd_rcpt"/>
</dbReference>
<dbReference type="Proteomes" id="UP001291623">
    <property type="component" value="Unassembled WGS sequence"/>
</dbReference>
<dbReference type="GO" id="GO:0016020">
    <property type="term" value="C:membrane"/>
    <property type="evidence" value="ECO:0007669"/>
    <property type="project" value="UniProtKB-SubCell"/>
</dbReference>
<dbReference type="EC" id="2.3.2.27" evidence="6"/>
<dbReference type="Pfam" id="PF01094">
    <property type="entry name" value="ANF_receptor"/>
    <property type="match status" value="1"/>
</dbReference>
<keyword evidence="13" id="KW-0472">Membrane</keyword>
<dbReference type="GO" id="GO:0005634">
    <property type="term" value="C:nucleus"/>
    <property type="evidence" value="ECO:0007669"/>
    <property type="project" value="TreeGrafter"/>
</dbReference>
<protein>
    <recommendedName>
        <fullName evidence="15">Ubiquitin conjugation factor E4 A</fullName>
        <ecNumber evidence="6">2.3.2.27</ecNumber>
    </recommendedName>
</protein>
<dbReference type="InterPro" id="IPR045132">
    <property type="entry name" value="UBE4"/>
</dbReference>
<dbReference type="PROSITE" id="PS00018">
    <property type="entry name" value="EF_HAND_1"/>
    <property type="match status" value="1"/>
</dbReference>
<evidence type="ECO:0000256" key="11">
    <source>
        <dbReference type="ARBA" id="ARBA00022837"/>
    </source>
</evidence>
<comment type="catalytic activity">
    <reaction evidence="1">
        <text>S-ubiquitinyl-[E2 ubiquitin-conjugating enzyme]-L-cysteine + [acceptor protein]-L-lysine = [E2 ubiquitin-conjugating enzyme]-L-cysteine + N(6)-ubiquitinyl-[acceptor protein]-L-lysine.</text>
        <dbReference type="EC" id="2.3.2.27"/>
    </reaction>
</comment>
<dbReference type="PANTHER" id="PTHR13931:SF16">
    <property type="entry name" value="UBIQUITIN CONJUGATION FACTOR E4 A"/>
    <property type="match status" value="1"/>
</dbReference>
<evidence type="ECO:0000313" key="19">
    <source>
        <dbReference type="Proteomes" id="UP001291623"/>
    </source>
</evidence>
<accession>A0AAE1QP34</accession>
<proteinExistence type="inferred from homology"/>
<evidence type="ECO:0000313" key="18">
    <source>
        <dbReference type="EMBL" id="KAK4337161.1"/>
    </source>
</evidence>
<dbReference type="SUPFAM" id="SSF47473">
    <property type="entry name" value="EF-hand"/>
    <property type="match status" value="1"/>
</dbReference>
<dbReference type="InterPro" id="IPR011992">
    <property type="entry name" value="EF-hand-dom_pair"/>
</dbReference>
<keyword evidence="9" id="KW-0812">Transmembrane</keyword>
<gene>
    <name evidence="18" type="ORF">RND71_043477</name>
</gene>
<dbReference type="InterPro" id="IPR013083">
    <property type="entry name" value="Znf_RING/FYVE/PHD"/>
</dbReference>
<comment type="function">
    <text evidence="14">Ubiquitin-protein ligase that probably functions as an E3 ligase in conjunction with specific E1 and E2 ligases. May also function as an E4 ligase mediating the assembly of polyubiquitin chains on substrates ubiquitinated by another E3 ubiquitin ligase. Mediates 'Lys-48'-linked polyubiquitination of substrates.</text>
</comment>
<dbReference type="InterPro" id="IPR018247">
    <property type="entry name" value="EF_Hand_1_Ca_BS"/>
</dbReference>
<dbReference type="AlphaFoldDB" id="A0AAE1QP34"/>
<dbReference type="Gene3D" id="3.40.50.2300">
    <property type="match status" value="1"/>
</dbReference>
<comment type="caution">
    <text evidence="18">The sequence shown here is derived from an EMBL/GenBank/DDBJ whole genome shotgun (WGS) entry which is preliminary data.</text>
</comment>
<evidence type="ECO:0000256" key="7">
    <source>
        <dbReference type="ARBA" id="ARBA00022490"/>
    </source>
</evidence>
<dbReference type="Pfam" id="PF04564">
    <property type="entry name" value="U-box"/>
    <property type="match status" value="1"/>
</dbReference>
<comment type="similarity">
    <text evidence="5">Belongs to the ubiquitin conjugation factor E4 family.</text>
</comment>
<comment type="pathway">
    <text evidence="4">Protein modification; protein ubiquitination.</text>
</comment>
<dbReference type="GO" id="GO:0034450">
    <property type="term" value="F:ubiquitin-ubiquitin ligase activity"/>
    <property type="evidence" value="ECO:0007669"/>
    <property type="project" value="InterPro"/>
</dbReference>